<protein>
    <submittedName>
        <fullName evidence="2">Uncharacterized protein</fullName>
    </submittedName>
</protein>
<dbReference type="Proteomes" id="UP000489600">
    <property type="component" value="Unassembled WGS sequence"/>
</dbReference>
<name>A0A565CXG5_9BRAS</name>
<evidence type="ECO:0000313" key="3">
    <source>
        <dbReference type="Proteomes" id="UP000489600"/>
    </source>
</evidence>
<proteinExistence type="predicted"/>
<dbReference type="EMBL" id="CABITT030000008">
    <property type="protein sequence ID" value="VVB18297.1"/>
    <property type="molecule type" value="Genomic_DNA"/>
</dbReference>
<organism evidence="2 3">
    <name type="scientific">Arabis nemorensis</name>
    <dbReference type="NCBI Taxonomy" id="586526"/>
    <lineage>
        <taxon>Eukaryota</taxon>
        <taxon>Viridiplantae</taxon>
        <taxon>Streptophyta</taxon>
        <taxon>Embryophyta</taxon>
        <taxon>Tracheophyta</taxon>
        <taxon>Spermatophyta</taxon>
        <taxon>Magnoliopsida</taxon>
        <taxon>eudicotyledons</taxon>
        <taxon>Gunneridae</taxon>
        <taxon>Pentapetalae</taxon>
        <taxon>rosids</taxon>
        <taxon>malvids</taxon>
        <taxon>Brassicales</taxon>
        <taxon>Brassicaceae</taxon>
        <taxon>Arabideae</taxon>
        <taxon>Arabis</taxon>
    </lineage>
</organism>
<gene>
    <name evidence="2" type="ORF">ANE_LOCUS28741</name>
</gene>
<feature type="unsure residue" description="D or N" evidence="2">
    <location>
        <position position="45"/>
    </location>
</feature>
<evidence type="ECO:0000256" key="1">
    <source>
        <dbReference type="SAM" id="MobiDB-lite"/>
    </source>
</evidence>
<reference evidence="2" key="1">
    <citation type="submission" date="2019-07" db="EMBL/GenBank/DDBJ databases">
        <authorList>
            <person name="Dittberner H."/>
        </authorList>
    </citation>
    <scope>NUCLEOTIDE SEQUENCE [LARGE SCALE GENOMIC DNA]</scope>
</reference>
<accession>A0A565CXG5</accession>
<comment type="caution">
    <text evidence="2">The sequence shown here is derived from an EMBL/GenBank/DDBJ whole genome shotgun (WGS) entry which is preliminary data.</text>
</comment>
<sequence length="64" mass="7217">MKEAAEKEAVEEEGAEEEGAEEEADNVEEELQVVSNDEVEKLKKDMLDLQEGMLKINKSMKDGF</sequence>
<evidence type="ECO:0000313" key="2">
    <source>
        <dbReference type="EMBL" id="VVB18297.1"/>
    </source>
</evidence>
<dbReference type="AlphaFoldDB" id="A0A565CXG5"/>
<feature type="compositionally biased region" description="Acidic residues" evidence="1">
    <location>
        <begin position="9"/>
        <end position="31"/>
    </location>
</feature>
<feature type="region of interest" description="Disordered" evidence="1">
    <location>
        <begin position="1"/>
        <end position="32"/>
    </location>
</feature>
<keyword evidence="3" id="KW-1185">Reference proteome</keyword>